<dbReference type="OrthoDB" id="190375at2759"/>
<evidence type="ECO:0000313" key="2">
    <source>
        <dbReference type="EnsemblMetazoa" id="PHUM278120-PA"/>
    </source>
</evidence>
<dbReference type="Pfam" id="PF00612">
    <property type="entry name" value="IQ"/>
    <property type="match status" value="3"/>
</dbReference>
<keyword evidence="3" id="KW-1185">Reference proteome</keyword>
<organism>
    <name type="scientific">Pediculus humanus subsp. corporis</name>
    <name type="common">Body louse</name>
    <dbReference type="NCBI Taxonomy" id="121224"/>
    <lineage>
        <taxon>Eukaryota</taxon>
        <taxon>Metazoa</taxon>
        <taxon>Ecdysozoa</taxon>
        <taxon>Arthropoda</taxon>
        <taxon>Hexapoda</taxon>
        <taxon>Insecta</taxon>
        <taxon>Pterygota</taxon>
        <taxon>Neoptera</taxon>
        <taxon>Paraneoptera</taxon>
        <taxon>Psocodea</taxon>
        <taxon>Troctomorpha</taxon>
        <taxon>Phthiraptera</taxon>
        <taxon>Anoplura</taxon>
        <taxon>Pediculidae</taxon>
        <taxon>Pediculus</taxon>
    </lineage>
</organism>
<dbReference type="Gene3D" id="1.20.5.190">
    <property type="match status" value="1"/>
</dbReference>
<reference evidence="1" key="2">
    <citation type="submission" date="2007-04" db="EMBL/GenBank/DDBJ databases">
        <title>The genome of the human body louse.</title>
        <authorList>
            <consortium name="The Human Body Louse Genome Consortium"/>
            <person name="Kirkness E."/>
            <person name="Walenz B."/>
            <person name="Hass B."/>
            <person name="Bruggner R."/>
            <person name="Strausberg R."/>
        </authorList>
    </citation>
    <scope>NUCLEOTIDE SEQUENCE</scope>
    <source>
        <strain evidence="1">USDA</strain>
    </source>
</reference>
<dbReference type="HOGENOM" id="CLU_1332874_0_0_1"/>
<evidence type="ECO:0000313" key="3">
    <source>
        <dbReference type="Proteomes" id="UP000009046"/>
    </source>
</evidence>
<dbReference type="InterPro" id="IPR027417">
    <property type="entry name" value="P-loop_NTPase"/>
</dbReference>
<reference evidence="1" key="1">
    <citation type="submission" date="2007-04" db="EMBL/GenBank/DDBJ databases">
        <title>Annotation of Pediculus humanus corporis strain USDA.</title>
        <authorList>
            <person name="Kirkness E."/>
            <person name="Hannick L."/>
            <person name="Hass B."/>
            <person name="Bruggner R."/>
            <person name="Lawson D."/>
            <person name="Bidwell S."/>
            <person name="Joardar V."/>
            <person name="Caler E."/>
            <person name="Walenz B."/>
            <person name="Inman J."/>
            <person name="Schobel S."/>
            <person name="Galinsky K."/>
            <person name="Amedeo P."/>
            <person name="Strausberg R."/>
        </authorList>
    </citation>
    <scope>NUCLEOTIDE SEQUENCE</scope>
    <source>
        <strain evidence="1">USDA</strain>
    </source>
</reference>
<dbReference type="Proteomes" id="UP000009046">
    <property type="component" value="Unassembled WGS sequence"/>
</dbReference>
<dbReference type="RefSeq" id="XP_002426800.1">
    <property type="nucleotide sequence ID" value="XM_002426755.1"/>
</dbReference>
<name>E0VL06_PEDHC</name>
<dbReference type="EMBL" id="DS235263">
    <property type="protein sequence ID" value="EEB14062.1"/>
    <property type="molecule type" value="Genomic_DNA"/>
</dbReference>
<dbReference type="PROSITE" id="PS50096">
    <property type="entry name" value="IQ"/>
    <property type="match status" value="2"/>
</dbReference>
<evidence type="ECO:0000313" key="1">
    <source>
        <dbReference type="EMBL" id="EEB14062.1"/>
    </source>
</evidence>
<dbReference type="STRING" id="121224.E0VL06"/>
<dbReference type="EnsemblMetazoa" id="PHUM278120-RA">
    <property type="protein sequence ID" value="PHUM278120-PA"/>
    <property type="gene ID" value="PHUM278120"/>
</dbReference>
<dbReference type="eggNOG" id="ENOG502TA3B">
    <property type="taxonomic scope" value="Eukaryota"/>
</dbReference>
<proteinExistence type="predicted"/>
<dbReference type="KEGG" id="phu:Phum_PHUM278120"/>
<dbReference type="EMBL" id="AAZO01003228">
    <property type="status" value="NOT_ANNOTATED_CDS"/>
    <property type="molecule type" value="Genomic_DNA"/>
</dbReference>
<accession>E0VL06</accession>
<dbReference type="VEuPathDB" id="VectorBase:PHUM278120"/>
<sequence>MASVAHFLKDAENIIDEISKRISLAEKYSVKYYVNARIIQKHFRGYIERKHIKLVNEKATCIQKNWRAFLGRNLYRVLLKKKFHEMCWAYYYAMATVIQKNWRGYWTRSGIFSFVRLRSWLSFVAQQNKNFKCLAQASQNKNNAIEMKQREVEAKEWIVYILFKLHHLLRTHQLSGGIIGD</sequence>
<dbReference type="GeneID" id="8239010"/>
<protein>
    <recommendedName>
        <fullName evidence="4">Spermatogenesis-associated protein 17</fullName>
    </recommendedName>
</protein>
<dbReference type="CTD" id="8239010"/>
<dbReference type="InParanoid" id="E0VL06"/>
<dbReference type="OMA" id="QRGVYNY"/>
<evidence type="ECO:0008006" key="4">
    <source>
        <dbReference type="Google" id="ProtNLM"/>
    </source>
</evidence>
<dbReference type="InterPro" id="IPR000048">
    <property type="entry name" value="IQ_motif_EF-hand-BS"/>
</dbReference>
<gene>
    <name evidence="2" type="primary">8239010</name>
    <name evidence="1" type="ORF">Phum_PHUM278120</name>
</gene>
<dbReference type="SMART" id="SM00015">
    <property type="entry name" value="IQ"/>
    <property type="match status" value="3"/>
</dbReference>
<reference evidence="2" key="3">
    <citation type="submission" date="2021-02" db="UniProtKB">
        <authorList>
            <consortium name="EnsemblMetazoa"/>
        </authorList>
    </citation>
    <scope>IDENTIFICATION</scope>
    <source>
        <strain evidence="2">USDA</strain>
    </source>
</reference>
<dbReference type="AlphaFoldDB" id="E0VL06"/>
<dbReference type="SUPFAM" id="SSF52540">
    <property type="entry name" value="P-loop containing nucleoside triphosphate hydrolases"/>
    <property type="match status" value="1"/>
</dbReference>